<dbReference type="OrthoDB" id="8562138at2"/>
<protein>
    <submittedName>
        <fullName evidence="7">MipA/OmpV family protein</fullName>
    </submittedName>
</protein>
<evidence type="ECO:0000313" key="7">
    <source>
        <dbReference type="EMBL" id="TYC54846.1"/>
    </source>
</evidence>
<proteinExistence type="inferred from homology"/>
<dbReference type="Proteomes" id="UP000389128">
    <property type="component" value="Unassembled WGS sequence"/>
</dbReference>
<keyword evidence="3 6" id="KW-0732">Signal</keyword>
<keyword evidence="4" id="KW-0472">Membrane</keyword>
<dbReference type="PANTHER" id="PTHR38776:SF1">
    <property type="entry name" value="MLTA-INTERACTING PROTEIN-RELATED"/>
    <property type="match status" value="1"/>
</dbReference>
<evidence type="ECO:0000256" key="5">
    <source>
        <dbReference type="ARBA" id="ARBA00023237"/>
    </source>
</evidence>
<dbReference type="Pfam" id="PF06629">
    <property type="entry name" value="MipA"/>
    <property type="match status" value="1"/>
</dbReference>
<accession>A0A6C2CMI1</accession>
<feature type="chain" id="PRO_5025693754" evidence="6">
    <location>
        <begin position="24"/>
        <end position="263"/>
    </location>
</feature>
<keyword evidence="8" id="KW-1185">Reference proteome</keyword>
<evidence type="ECO:0000256" key="6">
    <source>
        <dbReference type="SAM" id="SignalP"/>
    </source>
</evidence>
<dbReference type="EMBL" id="SDKK01000016">
    <property type="protein sequence ID" value="TYC54846.1"/>
    <property type="molecule type" value="Genomic_DNA"/>
</dbReference>
<comment type="similarity">
    <text evidence="2">Belongs to the MipA/OmpV family.</text>
</comment>
<evidence type="ECO:0000256" key="1">
    <source>
        <dbReference type="ARBA" id="ARBA00004442"/>
    </source>
</evidence>
<reference evidence="7 8" key="1">
    <citation type="submission" date="2019-01" db="EMBL/GenBank/DDBJ databases">
        <title>Zoogloea oleivorans genome sequencing and assembly.</title>
        <authorList>
            <person name="Tancsics A."/>
            <person name="Farkas M."/>
            <person name="Kriszt B."/>
            <person name="Maroti G."/>
            <person name="Horvath B."/>
        </authorList>
    </citation>
    <scope>NUCLEOTIDE SEQUENCE [LARGE SCALE GENOMIC DNA]</scope>
    <source>
        <strain evidence="7 8">Buc</strain>
    </source>
</reference>
<comment type="subcellular location">
    <subcellularLocation>
        <location evidence="1">Cell outer membrane</location>
    </subcellularLocation>
</comment>
<dbReference type="GO" id="GO:0009279">
    <property type="term" value="C:cell outer membrane"/>
    <property type="evidence" value="ECO:0007669"/>
    <property type="project" value="UniProtKB-SubCell"/>
</dbReference>
<evidence type="ECO:0000256" key="2">
    <source>
        <dbReference type="ARBA" id="ARBA00005722"/>
    </source>
</evidence>
<evidence type="ECO:0000313" key="8">
    <source>
        <dbReference type="Proteomes" id="UP000389128"/>
    </source>
</evidence>
<evidence type="ECO:0000256" key="4">
    <source>
        <dbReference type="ARBA" id="ARBA00023136"/>
    </source>
</evidence>
<sequence length="263" mass="28339">MTHYPALAALGLLATLATVPATAAESQIDRQTETAIPKVGNLYGLGVGVLPQTSGSKDLRTMVLPIIQASYADRFYINALRAGVWLLDSDDRRLRIGLAADARFGWEADEGKRTKGMQDRDFSVDVGPTLRWQTDYGTVNAQWAVDAGSASKGQSAQVQFVRALIRGPGLRLNGLVGLTWNDRKMNNYYYGVAPAEAAANRPAYSAGSGTQWQAGVNGAYPVGERGSLLFGLMATRLGDAQANSPITETRFQPLAYLGYGWTF</sequence>
<feature type="signal peptide" evidence="6">
    <location>
        <begin position="1"/>
        <end position="23"/>
    </location>
</feature>
<organism evidence="7 8">
    <name type="scientific">Zoogloea oleivorans</name>
    <dbReference type="NCBI Taxonomy" id="1552750"/>
    <lineage>
        <taxon>Bacteria</taxon>
        <taxon>Pseudomonadati</taxon>
        <taxon>Pseudomonadota</taxon>
        <taxon>Betaproteobacteria</taxon>
        <taxon>Rhodocyclales</taxon>
        <taxon>Zoogloeaceae</taxon>
        <taxon>Zoogloea</taxon>
    </lineage>
</organism>
<dbReference type="RefSeq" id="WP_148580263.1">
    <property type="nucleotide sequence ID" value="NZ_SDKK01000016.1"/>
</dbReference>
<gene>
    <name evidence="7" type="ORF">ETQ85_16920</name>
</gene>
<dbReference type="InterPro" id="IPR010583">
    <property type="entry name" value="MipA"/>
</dbReference>
<dbReference type="AlphaFoldDB" id="A0A6C2CMI1"/>
<dbReference type="PANTHER" id="PTHR38776">
    <property type="entry name" value="MLTA-INTERACTING PROTEIN-RELATED"/>
    <property type="match status" value="1"/>
</dbReference>
<keyword evidence="5" id="KW-0998">Cell outer membrane</keyword>
<comment type="caution">
    <text evidence="7">The sequence shown here is derived from an EMBL/GenBank/DDBJ whole genome shotgun (WGS) entry which is preliminary data.</text>
</comment>
<name>A0A6C2CMI1_9RHOO</name>
<evidence type="ECO:0000256" key="3">
    <source>
        <dbReference type="ARBA" id="ARBA00022729"/>
    </source>
</evidence>